<sequence>MYSGHYSKYLRNYGELQNNFTIIPSNCAALKVSLFCVHLKQEEIASRADMFAKKNAKFHVL</sequence>
<comment type="caution">
    <text evidence="1">The sequence shown here is derived from an EMBL/GenBank/DDBJ whole genome shotgun (WGS) entry which is preliminary data.</text>
</comment>
<dbReference type="EMBL" id="JYDI01000155">
    <property type="protein sequence ID" value="KRY50197.1"/>
    <property type="molecule type" value="Genomic_DNA"/>
</dbReference>
<name>A0A0V1CLM0_TRIBR</name>
<accession>A0A0V1CLM0</accession>
<dbReference type="Proteomes" id="UP000054653">
    <property type="component" value="Unassembled WGS sequence"/>
</dbReference>
<reference evidence="1 2" key="1">
    <citation type="submission" date="2015-01" db="EMBL/GenBank/DDBJ databases">
        <title>Evolution of Trichinella species and genotypes.</title>
        <authorList>
            <person name="Korhonen P.K."/>
            <person name="Edoardo P."/>
            <person name="Giuseppe L.R."/>
            <person name="Gasser R.B."/>
        </authorList>
    </citation>
    <scope>NUCLEOTIDE SEQUENCE [LARGE SCALE GENOMIC DNA]</scope>
    <source>
        <strain evidence="1">ISS120</strain>
    </source>
</reference>
<dbReference type="AlphaFoldDB" id="A0A0V1CLM0"/>
<evidence type="ECO:0000313" key="2">
    <source>
        <dbReference type="Proteomes" id="UP000054653"/>
    </source>
</evidence>
<gene>
    <name evidence="1" type="ORF">T03_16616</name>
</gene>
<evidence type="ECO:0000313" key="1">
    <source>
        <dbReference type="EMBL" id="KRY50197.1"/>
    </source>
</evidence>
<protein>
    <submittedName>
        <fullName evidence="1">Uncharacterized protein</fullName>
    </submittedName>
</protein>
<organism evidence="1 2">
    <name type="scientific">Trichinella britovi</name>
    <name type="common">Parasitic roundworm</name>
    <dbReference type="NCBI Taxonomy" id="45882"/>
    <lineage>
        <taxon>Eukaryota</taxon>
        <taxon>Metazoa</taxon>
        <taxon>Ecdysozoa</taxon>
        <taxon>Nematoda</taxon>
        <taxon>Enoplea</taxon>
        <taxon>Dorylaimia</taxon>
        <taxon>Trichinellida</taxon>
        <taxon>Trichinellidae</taxon>
        <taxon>Trichinella</taxon>
    </lineage>
</organism>
<proteinExistence type="predicted"/>
<keyword evidence="2" id="KW-1185">Reference proteome</keyword>